<feature type="compositionally biased region" description="Polar residues" evidence="1">
    <location>
        <begin position="167"/>
        <end position="183"/>
    </location>
</feature>
<accession>A0A9Q1JX65</accession>
<sequence length="202" mass="22817">MPLWHVLVHQKPLIAIDTEPEKGNQMPMPNFGKDSNLSLELVHPFGAHCPTFHPLNSNLSSIMELPFVNNPKPSTSQYVLLTEIVRHLPKDLDRDGNIPTFKDRKFIRITTTLALQFTWDTSIQDSQPFQISSASSSCSICTKHKAQPPQTQEQQSPNQQPYQGKQKNPSSPHSNQMGNLTQNQEHHQMQAPLSQCSYSPQL</sequence>
<organism evidence="2 3">
    <name type="scientific">Carnegiea gigantea</name>
    <dbReference type="NCBI Taxonomy" id="171969"/>
    <lineage>
        <taxon>Eukaryota</taxon>
        <taxon>Viridiplantae</taxon>
        <taxon>Streptophyta</taxon>
        <taxon>Embryophyta</taxon>
        <taxon>Tracheophyta</taxon>
        <taxon>Spermatophyta</taxon>
        <taxon>Magnoliopsida</taxon>
        <taxon>eudicotyledons</taxon>
        <taxon>Gunneridae</taxon>
        <taxon>Pentapetalae</taxon>
        <taxon>Caryophyllales</taxon>
        <taxon>Cactineae</taxon>
        <taxon>Cactaceae</taxon>
        <taxon>Cactoideae</taxon>
        <taxon>Echinocereeae</taxon>
        <taxon>Carnegiea</taxon>
    </lineage>
</organism>
<name>A0A9Q1JX65_9CARY</name>
<reference evidence="2" key="1">
    <citation type="submission" date="2022-04" db="EMBL/GenBank/DDBJ databases">
        <title>Carnegiea gigantea Genome sequencing and assembly v2.</title>
        <authorList>
            <person name="Copetti D."/>
            <person name="Sanderson M.J."/>
            <person name="Burquez A."/>
            <person name="Wojciechowski M.F."/>
        </authorList>
    </citation>
    <scope>NUCLEOTIDE SEQUENCE</scope>
    <source>
        <strain evidence="2">SGP5-SGP5p</strain>
        <tissue evidence="2">Aerial part</tissue>
    </source>
</reference>
<keyword evidence="3" id="KW-1185">Reference proteome</keyword>
<evidence type="ECO:0000313" key="3">
    <source>
        <dbReference type="Proteomes" id="UP001153076"/>
    </source>
</evidence>
<dbReference type="OrthoDB" id="10555486at2759"/>
<feature type="compositionally biased region" description="Low complexity" evidence="1">
    <location>
        <begin position="142"/>
        <end position="166"/>
    </location>
</feature>
<feature type="region of interest" description="Disordered" evidence="1">
    <location>
        <begin position="142"/>
        <end position="202"/>
    </location>
</feature>
<evidence type="ECO:0000256" key="1">
    <source>
        <dbReference type="SAM" id="MobiDB-lite"/>
    </source>
</evidence>
<dbReference type="AlphaFoldDB" id="A0A9Q1JX65"/>
<proteinExistence type="predicted"/>
<evidence type="ECO:0000313" key="2">
    <source>
        <dbReference type="EMBL" id="KAJ8432725.1"/>
    </source>
</evidence>
<gene>
    <name evidence="2" type="ORF">Cgig2_028641</name>
</gene>
<dbReference type="EMBL" id="JAKOGI010000587">
    <property type="protein sequence ID" value="KAJ8432725.1"/>
    <property type="molecule type" value="Genomic_DNA"/>
</dbReference>
<dbReference type="Proteomes" id="UP001153076">
    <property type="component" value="Unassembled WGS sequence"/>
</dbReference>
<comment type="caution">
    <text evidence="2">The sequence shown here is derived from an EMBL/GenBank/DDBJ whole genome shotgun (WGS) entry which is preliminary data.</text>
</comment>
<feature type="compositionally biased region" description="Polar residues" evidence="1">
    <location>
        <begin position="191"/>
        <end position="202"/>
    </location>
</feature>
<protein>
    <submittedName>
        <fullName evidence="2">Uncharacterized protein</fullName>
    </submittedName>
</protein>